<keyword evidence="4" id="KW-0227">DNA damage</keyword>
<protein>
    <submittedName>
        <fullName evidence="8">Methylated-DNA-[protein]-cysteine S-methyltransferase</fullName>
        <ecNumber evidence="8">2.1.1.63</ecNumber>
    </submittedName>
</protein>
<dbReference type="CDD" id="cd06445">
    <property type="entry name" value="ATase"/>
    <property type="match status" value="1"/>
</dbReference>
<dbReference type="PROSITE" id="PS00374">
    <property type="entry name" value="MGMT"/>
    <property type="match status" value="1"/>
</dbReference>
<comment type="catalytic activity">
    <reaction evidence="6">
        <text>a 6-O-methyl-2'-deoxyguanosine in DNA + L-cysteinyl-[protein] = S-methyl-L-cysteinyl-[protein] + a 2'-deoxyguanosine in DNA</text>
        <dbReference type="Rhea" id="RHEA:24000"/>
        <dbReference type="Rhea" id="RHEA-COMP:10131"/>
        <dbReference type="Rhea" id="RHEA-COMP:10132"/>
        <dbReference type="Rhea" id="RHEA-COMP:11367"/>
        <dbReference type="Rhea" id="RHEA-COMP:11368"/>
        <dbReference type="ChEBI" id="CHEBI:29950"/>
        <dbReference type="ChEBI" id="CHEBI:82612"/>
        <dbReference type="ChEBI" id="CHEBI:85445"/>
        <dbReference type="ChEBI" id="CHEBI:85448"/>
        <dbReference type="EC" id="2.1.1.63"/>
    </reaction>
</comment>
<dbReference type="RefSeq" id="WP_084636999.1">
    <property type="nucleotide sequence ID" value="NZ_BAAARH010000018.1"/>
</dbReference>
<keyword evidence="3 8" id="KW-0808">Transferase</keyword>
<dbReference type="Proteomes" id="UP000580797">
    <property type="component" value="Unassembled WGS sequence"/>
</dbReference>
<comment type="catalytic activity">
    <reaction evidence="1">
        <text>a 4-O-methyl-thymidine in DNA + L-cysteinyl-[protein] = a thymidine in DNA + S-methyl-L-cysteinyl-[protein]</text>
        <dbReference type="Rhea" id="RHEA:53428"/>
        <dbReference type="Rhea" id="RHEA-COMP:10131"/>
        <dbReference type="Rhea" id="RHEA-COMP:10132"/>
        <dbReference type="Rhea" id="RHEA-COMP:13555"/>
        <dbReference type="Rhea" id="RHEA-COMP:13556"/>
        <dbReference type="ChEBI" id="CHEBI:29950"/>
        <dbReference type="ChEBI" id="CHEBI:82612"/>
        <dbReference type="ChEBI" id="CHEBI:137386"/>
        <dbReference type="ChEBI" id="CHEBI:137387"/>
        <dbReference type="EC" id="2.1.1.63"/>
    </reaction>
</comment>
<evidence type="ECO:0000256" key="6">
    <source>
        <dbReference type="ARBA" id="ARBA00049348"/>
    </source>
</evidence>
<dbReference type="GO" id="GO:0006281">
    <property type="term" value="P:DNA repair"/>
    <property type="evidence" value="ECO:0007669"/>
    <property type="project" value="UniProtKB-KW"/>
</dbReference>
<gene>
    <name evidence="8" type="ORF">HD598_000372</name>
</gene>
<dbReference type="GO" id="GO:0003908">
    <property type="term" value="F:methylated-DNA-[protein]-cysteine S-methyltransferase activity"/>
    <property type="evidence" value="ECO:0007669"/>
    <property type="project" value="UniProtKB-EC"/>
</dbReference>
<evidence type="ECO:0000256" key="4">
    <source>
        <dbReference type="ARBA" id="ARBA00022763"/>
    </source>
</evidence>
<reference evidence="8 9" key="1">
    <citation type="submission" date="2020-08" db="EMBL/GenBank/DDBJ databases">
        <title>Sequencing the genomes of 1000 actinobacteria strains.</title>
        <authorList>
            <person name="Klenk H.-P."/>
        </authorList>
    </citation>
    <scope>NUCLEOTIDE SEQUENCE [LARGE SCALE GENOMIC DNA]</scope>
    <source>
        <strain evidence="8 9">DSM 105783</strain>
    </source>
</reference>
<proteinExistence type="predicted"/>
<feature type="domain" description="Methylated-DNA-[protein]-cysteine S-methyltransferase DNA binding" evidence="7">
    <location>
        <begin position="86"/>
        <end position="165"/>
    </location>
</feature>
<evidence type="ECO:0000256" key="5">
    <source>
        <dbReference type="ARBA" id="ARBA00023204"/>
    </source>
</evidence>
<organism evidence="8 9">
    <name type="scientific">Neomicrococcus aestuarii</name>
    <dbReference type="NCBI Taxonomy" id="556325"/>
    <lineage>
        <taxon>Bacteria</taxon>
        <taxon>Bacillati</taxon>
        <taxon>Actinomycetota</taxon>
        <taxon>Actinomycetes</taxon>
        <taxon>Micrococcales</taxon>
        <taxon>Micrococcaceae</taxon>
        <taxon>Neomicrococcus</taxon>
    </lineage>
</organism>
<dbReference type="InterPro" id="IPR036217">
    <property type="entry name" value="MethylDNA_cys_MeTrfase_DNAb"/>
</dbReference>
<evidence type="ECO:0000259" key="7">
    <source>
        <dbReference type="Pfam" id="PF01035"/>
    </source>
</evidence>
<evidence type="ECO:0000256" key="2">
    <source>
        <dbReference type="ARBA" id="ARBA00022603"/>
    </source>
</evidence>
<evidence type="ECO:0000256" key="1">
    <source>
        <dbReference type="ARBA" id="ARBA00001286"/>
    </source>
</evidence>
<dbReference type="GO" id="GO:0032259">
    <property type="term" value="P:methylation"/>
    <property type="evidence" value="ECO:0007669"/>
    <property type="project" value="UniProtKB-KW"/>
</dbReference>
<evidence type="ECO:0000256" key="3">
    <source>
        <dbReference type="ARBA" id="ARBA00022679"/>
    </source>
</evidence>
<dbReference type="NCBIfam" id="TIGR00589">
    <property type="entry name" value="ogt"/>
    <property type="match status" value="1"/>
</dbReference>
<dbReference type="EMBL" id="JACHDR010000001">
    <property type="protein sequence ID" value="MBB5511685.1"/>
    <property type="molecule type" value="Genomic_DNA"/>
</dbReference>
<dbReference type="InterPro" id="IPR001497">
    <property type="entry name" value="MethylDNA_cys_MeTrfase_AS"/>
</dbReference>
<dbReference type="PANTHER" id="PTHR10815:SF14">
    <property type="entry name" value="BIFUNCTIONAL TRANSCRIPTIONAL ACTIVATOR_DNA REPAIR ENZYME ADA"/>
    <property type="match status" value="1"/>
</dbReference>
<comment type="caution">
    <text evidence="8">The sequence shown here is derived from an EMBL/GenBank/DDBJ whole genome shotgun (WGS) entry which is preliminary data.</text>
</comment>
<evidence type="ECO:0000313" key="8">
    <source>
        <dbReference type="EMBL" id="MBB5511685.1"/>
    </source>
</evidence>
<dbReference type="AlphaFoldDB" id="A0A7W8WYW4"/>
<dbReference type="Pfam" id="PF01035">
    <property type="entry name" value="DNA_binding_1"/>
    <property type="match status" value="1"/>
</dbReference>
<dbReference type="InterPro" id="IPR014048">
    <property type="entry name" value="MethylDNA_cys_MeTrfase_DNA-bd"/>
</dbReference>
<dbReference type="EC" id="2.1.1.63" evidence="8"/>
<dbReference type="PANTHER" id="PTHR10815">
    <property type="entry name" value="METHYLATED-DNA--PROTEIN-CYSTEINE METHYLTRANSFERASE"/>
    <property type="match status" value="1"/>
</dbReference>
<sequence>MNALMIITEPLFNEPFHMVLDSSDRAVLASGFGSLEELIARMPSAHQQLPQVDEAAEAPERAWIQDYAAGNLEALNRFTVRQSGTEFSQQCWKTLRSIAPGEPLTYSQFAAEAGRPAAVRAAASTCARNLVALVVPCHRVVRTDGSAGNYLFGTELKEKILRFEATNA</sequence>
<dbReference type="InterPro" id="IPR036388">
    <property type="entry name" value="WH-like_DNA-bd_sf"/>
</dbReference>
<keyword evidence="2 8" id="KW-0489">Methyltransferase</keyword>
<keyword evidence="5" id="KW-0234">DNA repair</keyword>
<accession>A0A7W8WYW4</accession>
<evidence type="ECO:0000313" key="9">
    <source>
        <dbReference type="Proteomes" id="UP000580797"/>
    </source>
</evidence>
<dbReference type="SUPFAM" id="SSF46767">
    <property type="entry name" value="Methylated DNA-protein cysteine methyltransferase, C-terminal domain"/>
    <property type="match status" value="1"/>
</dbReference>
<dbReference type="OrthoDB" id="9802228at2"/>
<name>A0A7W8WYW4_9MICC</name>
<dbReference type="Gene3D" id="1.10.10.10">
    <property type="entry name" value="Winged helix-like DNA-binding domain superfamily/Winged helix DNA-binding domain"/>
    <property type="match status" value="1"/>
</dbReference>